<keyword evidence="2" id="KW-1185">Reference proteome</keyword>
<organism evidence="1 2">
    <name type="scientific">Mytilus edulis</name>
    <name type="common">Blue mussel</name>
    <dbReference type="NCBI Taxonomy" id="6550"/>
    <lineage>
        <taxon>Eukaryota</taxon>
        <taxon>Metazoa</taxon>
        <taxon>Spiralia</taxon>
        <taxon>Lophotrochozoa</taxon>
        <taxon>Mollusca</taxon>
        <taxon>Bivalvia</taxon>
        <taxon>Autobranchia</taxon>
        <taxon>Pteriomorphia</taxon>
        <taxon>Mytilida</taxon>
        <taxon>Mytiloidea</taxon>
        <taxon>Mytilidae</taxon>
        <taxon>Mytilinae</taxon>
        <taxon>Mytilus</taxon>
    </lineage>
</organism>
<dbReference type="Proteomes" id="UP000683360">
    <property type="component" value="Unassembled WGS sequence"/>
</dbReference>
<dbReference type="Gene3D" id="3.60.10.10">
    <property type="entry name" value="Endonuclease/exonuclease/phosphatase"/>
    <property type="match status" value="1"/>
</dbReference>
<dbReference type="AlphaFoldDB" id="A0A8S3UQB5"/>
<protein>
    <recommendedName>
        <fullName evidence="3">Endonuclease/exonuclease/phosphatase domain-containing protein</fullName>
    </recommendedName>
</protein>
<sequence length="250" mass="28472">MSTWIYTTASEYIPCHDNTNLNSIQTTSQEQNVVPTQIGSKTQELFLYHAETHQYPPDRILLNLENHSLTIATCTIEGVKSNSKYLNDHVKVNIICLQEHWLYKFQQPDSVDDISSINLPICKGGVSISWPTNISHLVEKLNDGNERLVAIEMNTETKLCIICTYFSSHNPSVHSIDEYSNCLDILFNIIFKFSDTHKIVIAGDFNVTLLASRSYNKHDEQFKKFFLDLQLNSTTGKQCALFHSNGYSQS</sequence>
<dbReference type="SUPFAM" id="SSF56219">
    <property type="entry name" value="DNase I-like"/>
    <property type="match status" value="1"/>
</dbReference>
<name>A0A8S3UQB5_MYTED</name>
<dbReference type="OrthoDB" id="7476844at2759"/>
<accession>A0A8S3UQB5</accession>
<gene>
    <name evidence="1" type="ORF">MEDL_59792</name>
</gene>
<dbReference type="InterPro" id="IPR036691">
    <property type="entry name" value="Endo/exonu/phosph_ase_sf"/>
</dbReference>
<dbReference type="EMBL" id="CAJPWZ010002919">
    <property type="protein sequence ID" value="CAG2247943.1"/>
    <property type="molecule type" value="Genomic_DNA"/>
</dbReference>
<evidence type="ECO:0000313" key="1">
    <source>
        <dbReference type="EMBL" id="CAG2247943.1"/>
    </source>
</evidence>
<comment type="caution">
    <text evidence="1">The sequence shown here is derived from an EMBL/GenBank/DDBJ whole genome shotgun (WGS) entry which is preliminary data.</text>
</comment>
<reference evidence="1" key="1">
    <citation type="submission" date="2021-03" db="EMBL/GenBank/DDBJ databases">
        <authorList>
            <person name="Bekaert M."/>
        </authorList>
    </citation>
    <scope>NUCLEOTIDE SEQUENCE</scope>
</reference>
<evidence type="ECO:0000313" key="2">
    <source>
        <dbReference type="Proteomes" id="UP000683360"/>
    </source>
</evidence>
<proteinExistence type="predicted"/>
<evidence type="ECO:0008006" key="3">
    <source>
        <dbReference type="Google" id="ProtNLM"/>
    </source>
</evidence>